<reference evidence="6 7" key="1">
    <citation type="submission" date="2015-12" db="EMBL/GenBank/DDBJ databases">
        <title>The genome of Folsomia candida.</title>
        <authorList>
            <person name="Faddeeva A."/>
            <person name="Derks M.F."/>
            <person name="Anvar Y."/>
            <person name="Smit S."/>
            <person name="Van Straalen N."/>
            <person name="Roelofs D."/>
        </authorList>
    </citation>
    <scope>NUCLEOTIDE SEQUENCE [LARGE SCALE GENOMIC DNA]</scope>
    <source>
        <strain evidence="6 7">VU population</strain>
        <tissue evidence="6">Whole body</tissue>
    </source>
</reference>
<keyword evidence="3" id="KW-0862">Zinc</keyword>
<evidence type="ECO:0000313" key="6">
    <source>
        <dbReference type="EMBL" id="OXA54818.1"/>
    </source>
</evidence>
<dbReference type="AlphaFoldDB" id="A0A226EC88"/>
<proteinExistence type="predicted"/>
<evidence type="ECO:0000259" key="5">
    <source>
        <dbReference type="PROSITE" id="PS50865"/>
    </source>
</evidence>
<feature type="domain" description="MYND-type" evidence="5">
    <location>
        <begin position="491"/>
        <end position="553"/>
    </location>
</feature>
<protein>
    <submittedName>
        <fullName evidence="6">SET domain-containing protein 14</fullName>
    </submittedName>
</protein>
<gene>
    <name evidence="6" type="ORF">Fcan01_10443</name>
</gene>
<dbReference type="Gene3D" id="6.10.140.2220">
    <property type="match status" value="1"/>
</dbReference>
<name>A0A226EC88_FOLCA</name>
<keyword evidence="1" id="KW-0479">Metal-binding</keyword>
<keyword evidence="2 4" id="KW-0863">Zinc-finger</keyword>
<dbReference type="GO" id="GO:0008270">
    <property type="term" value="F:zinc ion binding"/>
    <property type="evidence" value="ECO:0007669"/>
    <property type="project" value="UniProtKB-KW"/>
</dbReference>
<accession>A0A226EC88</accession>
<dbReference type="SUPFAM" id="SSF144232">
    <property type="entry name" value="HIT/MYND zinc finger-like"/>
    <property type="match status" value="1"/>
</dbReference>
<dbReference type="InterPro" id="IPR002893">
    <property type="entry name" value="Znf_MYND"/>
</dbReference>
<evidence type="ECO:0000313" key="7">
    <source>
        <dbReference type="Proteomes" id="UP000198287"/>
    </source>
</evidence>
<evidence type="ECO:0000256" key="1">
    <source>
        <dbReference type="ARBA" id="ARBA00022723"/>
    </source>
</evidence>
<comment type="caution">
    <text evidence="6">The sequence shown here is derived from an EMBL/GenBank/DDBJ whole genome shotgun (WGS) entry which is preliminary data.</text>
</comment>
<evidence type="ECO:0000256" key="3">
    <source>
        <dbReference type="ARBA" id="ARBA00022833"/>
    </source>
</evidence>
<keyword evidence="7" id="KW-1185">Reference proteome</keyword>
<dbReference type="EMBL" id="LNIX01000005">
    <property type="protein sequence ID" value="OXA54818.1"/>
    <property type="molecule type" value="Genomic_DNA"/>
</dbReference>
<evidence type="ECO:0000256" key="4">
    <source>
        <dbReference type="PROSITE-ProRule" id="PRU00134"/>
    </source>
</evidence>
<dbReference type="Proteomes" id="UP000198287">
    <property type="component" value="Unassembled WGS sequence"/>
</dbReference>
<sequence>MTPTVKRVEFLVSTVLDTTPKSKIGEFFVATVLDVFFAGISEIAIISTCDDSMTVWEVSNVEKMTFVMVVRRHGGKLKGDMATGSSSNEEKMEDLDLVKYTHRAVGILQACQHMPTILNVEENIPVFLSKGDILVDVESSSGSGGSRQMISPSSLPKALFQWLIPSEPTRSSSHPYLRYLPQSYKRKIHGQATTTREQGLAPLFPGTRSNVLLTNGTHWPLKATLLTTDDTFRIGSSCNALDPLLPPDEGEKPFFEIRNLRGFMDIWTVNDKLHASLAQNRVLVSPQPILLSDEQNIEVYWGLTFLGKTGALVAGILASVPSLEEMGFKNWILPTGDKIPLSSLRPTIFEVVPINVYSVNQKVTRAVEGPATYFGAEPGDHPDPEFIRFDTRKVMTTMSDAGDKLTIRHAVLSAELPDGTVYIVDPTGRQFGYKGTNGSVVIHGILDEYKENFPGLVVAQHIDAPLEPSAADGFIPVLQRLLGKYLKKIFCAYCGELDEIHPEQLATTPINNGRDLFCSDKPSDLMYCAGCRRASYCTKLCQKLDWKNHKPTCK</sequence>
<dbReference type="Pfam" id="PF01753">
    <property type="entry name" value="zf-MYND"/>
    <property type="match status" value="1"/>
</dbReference>
<evidence type="ECO:0000256" key="2">
    <source>
        <dbReference type="ARBA" id="ARBA00022771"/>
    </source>
</evidence>
<dbReference type="OrthoDB" id="412876at2759"/>
<organism evidence="6 7">
    <name type="scientific">Folsomia candida</name>
    <name type="common">Springtail</name>
    <dbReference type="NCBI Taxonomy" id="158441"/>
    <lineage>
        <taxon>Eukaryota</taxon>
        <taxon>Metazoa</taxon>
        <taxon>Ecdysozoa</taxon>
        <taxon>Arthropoda</taxon>
        <taxon>Hexapoda</taxon>
        <taxon>Collembola</taxon>
        <taxon>Entomobryomorpha</taxon>
        <taxon>Isotomoidea</taxon>
        <taxon>Isotomidae</taxon>
        <taxon>Proisotominae</taxon>
        <taxon>Folsomia</taxon>
    </lineage>
</organism>
<dbReference type="PROSITE" id="PS50865">
    <property type="entry name" value="ZF_MYND_2"/>
    <property type="match status" value="1"/>
</dbReference>